<dbReference type="Gene3D" id="1.10.287.110">
    <property type="entry name" value="DnaJ domain"/>
    <property type="match status" value="1"/>
</dbReference>
<dbReference type="OrthoDB" id="550424at2759"/>
<keyword evidence="7" id="KW-1185">Reference proteome</keyword>
<reference evidence="6 7" key="1">
    <citation type="submission" date="2016-08" db="EMBL/GenBank/DDBJ databases">
        <title>Whole genome shotgun sequence of Pichia membranifaciens KS47-1.</title>
        <authorList>
            <person name="Konishi M."/>
            <person name="Ishida M."/>
            <person name="Arakawa T."/>
            <person name="Kato Y."/>
            <person name="Horiuchi J."/>
        </authorList>
    </citation>
    <scope>NUCLEOTIDE SEQUENCE [LARGE SCALE GENOMIC DNA]</scope>
    <source>
        <strain evidence="6 7">KS47-1</strain>
    </source>
</reference>
<sequence length="364" mass="40108">MATMTFYELLGVETSASEGDIRKAYRKLALKYHPDKVSAEERDASEIKFKEITEAYEVLCDEDRRRDYDLGGYKSGQRGGGMGPEFDFDFDFGGGFGNGRGGGFGGDFSPDDFASFFGSGAGGGRQGRQSAAGSEREECTCEFQIKKGSPNVGVVTSEGSGNAKPKMKTGDAILKYSYVADTDAASKEHKFQREGDSLYTKLSINLSEALGGFESDRFIQTLDERWLNIKMPMGKVIRPGDSIVIKNEGMPILDSKSNSCGDLYVGVDILFPKDNWMLERGDVSKLNNLLGFVDRGKTKASKDNGNEYDDDSNENDVADVVPTVFQIKDKNSVPKSFNTYVNNTEVKTFGTEDANSGWFGWFRW</sequence>
<dbReference type="EMBL" id="BDGI01000120">
    <property type="protein sequence ID" value="GAV29420.1"/>
    <property type="molecule type" value="Genomic_DNA"/>
</dbReference>
<dbReference type="SUPFAM" id="SSF49493">
    <property type="entry name" value="HSP40/DnaJ peptide-binding domain"/>
    <property type="match status" value="1"/>
</dbReference>
<dbReference type="InterPro" id="IPR044713">
    <property type="entry name" value="DNJA1/2-like"/>
</dbReference>
<protein>
    <recommendedName>
        <fullName evidence="5">J domain-containing protein</fullName>
    </recommendedName>
</protein>
<feature type="domain" description="J" evidence="5">
    <location>
        <begin position="5"/>
        <end position="72"/>
    </location>
</feature>
<evidence type="ECO:0000256" key="3">
    <source>
        <dbReference type="ARBA" id="ARBA00022771"/>
    </source>
</evidence>
<name>A0A1Q2YIQ9_9ASCO</name>
<evidence type="ECO:0000256" key="4">
    <source>
        <dbReference type="ARBA" id="ARBA00022833"/>
    </source>
</evidence>
<proteinExistence type="predicted"/>
<dbReference type="GO" id="GO:0051082">
    <property type="term" value="F:unfolded protein binding"/>
    <property type="evidence" value="ECO:0007669"/>
    <property type="project" value="InterPro"/>
</dbReference>
<dbReference type="PROSITE" id="PS00636">
    <property type="entry name" value="DNAJ_1"/>
    <property type="match status" value="1"/>
</dbReference>
<dbReference type="GO" id="GO:0008270">
    <property type="term" value="F:zinc ion binding"/>
    <property type="evidence" value="ECO:0007669"/>
    <property type="project" value="UniProtKB-KW"/>
</dbReference>
<keyword evidence="1" id="KW-0479">Metal-binding</keyword>
<dbReference type="InterPro" id="IPR002939">
    <property type="entry name" value="DnaJ_C"/>
</dbReference>
<keyword evidence="3" id="KW-0863">Zinc-finger</keyword>
<dbReference type="Gene3D" id="2.60.260.20">
    <property type="entry name" value="Urease metallochaperone UreE, N-terminal domain"/>
    <property type="match status" value="1"/>
</dbReference>
<dbReference type="InterPro" id="IPR036869">
    <property type="entry name" value="J_dom_sf"/>
</dbReference>
<dbReference type="Pfam" id="PF01556">
    <property type="entry name" value="DnaJ_C"/>
    <property type="match status" value="1"/>
</dbReference>
<dbReference type="CDD" id="cd10747">
    <property type="entry name" value="DnaJ_C"/>
    <property type="match status" value="1"/>
</dbReference>
<evidence type="ECO:0000256" key="2">
    <source>
        <dbReference type="ARBA" id="ARBA00022737"/>
    </source>
</evidence>
<accession>A0A1Q2YIQ9</accession>
<gene>
    <name evidence="6" type="ORF">PMKS-002920</name>
</gene>
<dbReference type="PRINTS" id="PR00625">
    <property type="entry name" value="JDOMAIN"/>
</dbReference>
<dbReference type="SUPFAM" id="SSF46565">
    <property type="entry name" value="Chaperone J-domain"/>
    <property type="match status" value="1"/>
</dbReference>
<keyword evidence="2" id="KW-0677">Repeat</keyword>
<dbReference type="PANTHER" id="PTHR43888">
    <property type="entry name" value="DNAJ-LIKE-2, ISOFORM A-RELATED"/>
    <property type="match status" value="1"/>
</dbReference>
<dbReference type="Pfam" id="PF00226">
    <property type="entry name" value="DnaJ"/>
    <property type="match status" value="1"/>
</dbReference>
<evidence type="ECO:0000256" key="1">
    <source>
        <dbReference type="ARBA" id="ARBA00022723"/>
    </source>
</evidence>
<organism evidence="6 7">
    <name type="scientific">Pichia membranifaciens</name>
    <dbReference type="NCBI Taxonomy" id="4926"/>
    <lineage>
        <taxon>Eukaryota</taxon>
        <taxon>Fungi</taxon>
        <taxon>Dikarya</taxon>
        <taxon>Ascomycota</taxon>
        <taxon>Saccharomycotina</taxon>
        <taxon>Pichiomycetes</taxon>
        <taxon>Pichiales</taxon>
        <taxon>Pichiaceae</taxon>
        <taxon>Pichia</taxon>
    </lineage>
</organism>
<dbReference type="GO" id="GO:0006457">
    <property type="term" value="P:protein folding"/>
    <property type="evidence" value="ECO:0007669"/>
    <property type="project" value="InterPro"/>
</dbReference>
<dbReference type="AlphaFoldDB" id="A0A1Q2YIQ9"/>
<dbReference type="InterPro" id="IPR018253">
    <property type="entry name" value="DnaJ_domain_CS"/>
</dbReference>
<dbReference type="Proteomes" id="UP000186136">
    <property type="component" value="Unassembled WGS sequence"/>
</dbReference>
<evidence type="ECO:0000259" key="5">
    <source>
        <dbReference type="PROSITE" id="PS50076"/>
    </source>
</evidence>
<dbReference type="InterPro" id="IPR008971">
    <property type="entry name" value="HSP40/DnaJ_pept-bd"/>
</dbReference>
<comment type="caution">
    <text evidence="6">The sequence shown here is derived from an EMBL/GenBank/DDBJ whole genome shotgun (WGS) entry which is preliminary data.</text>
</comment>
<dbReference type="GO" id="GO:0030544">
    <property type="term" value="F:Hsp70 protein binding"/>
    <property type="evidence" value="ECO:0007669"/>
    <property type="project" value="InterPro"/>
</dbReference>
<dbReference type="CDD" id="cd06257">
    <property type="entry name" value="DnaJ"/>
    <property type="match status" value="1"/>
</dbReference>
<dbReference type="FunFam" id="2.60.260.20:FF:000003">
    <property type="entry name" value="DnaJ subfamily A member 2"/>
    <property type="match status" value="1"/>
</dbReference>
<dbReference type="InterPro" id="IPR001623">
    <property type="entry name" value="DnaJ_domain"/>
</dbReference>
<keyword evidence="4" id="KW-0862">Zinc</keyword>
<dbReference type="SMART" id="SM00271">
    <property type="entry name" value="DnaJ"/>
    <property type="match status" value="1"/>
</dbReference>
<dbReference type="PROSITE" id="PS50076">
    <property type="entry name" value="DNAJ_2"/>
    <property type="match status" value="1"/>
</dbReference>
<evidence type="ECO:0000313" key="7">
    <source>
        <dbReference type="Proteomes" id="UP000186136"/>
    </source>
</evidence>
<evidence type="ECO:0000313" key="6">
    <source>
        <dbReference type="EMBL" id="GAV29420.1"/>
    </source>
</evidence>